<dbReference type="Proteomes" id="UP000187209">
    <property type="component" value="Unassembled WGS sequence"/>
</dbReference>
<dbReference type="AlphaFoldDB" id="A0A1R2CFG9"/>
<evidence type="ECO:0000313" key="1">
    <source>
        <dbReference type="EMBL" id="OMJ87768.1"/>
    </source>
</evidence>
<accession>A0A1R2CFG9</accession>
<dbReference type="EMBL" id="MPUH01000169">
    <property type="protein sequence ID" value="OMJ87768.1"/>
    <property type="molecule type" value="Genomic_DNA"/>
</dbReference>
<reference evidence="1 2" key="1">
    <citation type="submission" date="2016-11" db="EMBL/GenBank/DDBJ databases">
        <title>The macronuclear genome of Stentor coeruleus: a giant cell with tiny introns.</title>
        <authorList>
            <person name="Slabodnick M."/>
            <person name="Ruby J.G."/>
            <person name="Reiff S.B."/>
            <person name="Swart E.C."/>
            <person name="Gosai S."/>
            <person name="Prabakaran S."/>
            <person name="Witkowska E."/>
            <person name="Larue G.E."/>
            <person name="Fisher S."/>
            <person name="Freeman R.M."/>
            <person name="Gunawardena J."/>
            <person name="Chu W."/>
            <person name="Stover N.A."/>
            <person name="Gregory B.D."/>
            <person name="Nowacki M."/>
            <person name="Derisi J."/>
            <person name="Roy S.W."/>
            <person name="Marshall W.F."/>
            <person name="Sood P."/>
        </authorList>
    </citation>
    <scope>NUCLEOTIDE SEQUENCE [LARGE SCALE GENOMIC DNA]</scope>
    <source>
        <strain evidence="1">WM001</strain>
    </source>
</reference>
<sequence length="224" mass="25705">MLRLFLIIAYVQADCPQWICKNLNQTKCATLHGYQIYANNLPCPIDYFCKLDAFTNWQILEAPSSTNSFNCTRQNYGGVDIESLKKQPDFFCGFRDTTQELADGKHPKNCLNSKDCKTIGGWETECLCGLDGLKYCSAEIGSSAFDEYWEKCFEKQGSTHDPKITAVEKAYWDYYYNYYIEIVSAPTCVKSLLWEFSILNDLDGYRKLSLSQFILVSYTILISL</sequence>
<name>A0A1R2CFG9_9CILI</name>
<proteinExistence type="predicted"/>
<comment type="caution">
    <text evidence="1">The sequence shown here is derived from an EMBL/GenBank/DDBJ whole genome shotgun (WGS) entry which is preliminary data.</text>
</comment>
<organism evidence="1 2">
    <name type="scientific">Stentor coeruleus</name>
    <dbReference type="NCBI Taxonomy" id="5963"/>
    <lineage>
        <taxon>Eukaryota</taxon>
        <taxon>Sar</taxon>
        <taxon>Alveolata</taxon>
        <taxon>Ciliophora</taxon>
        <taxon>Postciliodesmatophora</taxon>
        <taxon>Heterotrichea</taxon>
        <taxon>Heterotrichida</taxon>
        <taxon>Stentoridae</taxon>
        <taxon>Stentor</taxon>
    </lineage>
</organism>
<protein>
    <submittedName>
        <fullName evidence="1">Uncharacterized protein</fullName>
    </submittedName>
</protein>
<keyword evidence="2" id="KW-1185">Reference proteome</keyword>
<gene>
    <name evidence="1" type="ORF">SteCoe_10515</name>
</gene>
<evidence type="ECO:0000313" key="2">
    <source>
        <dbReference type="Proteomes" id="UP000187209"/>
    </source>
</evidence>